<dbReference type="GO" id="GO:0004672">
    <property type="term" value="F:protein kinase activity"/>
    <property type="evidence" value="ECO:0007669"/>
    <property type="project" value="UniProtKB-ARBA"/>
</dbReference>
<organism evidence="4 5">
    <name type="scientific">Colwellia psychrerythraea</name>
    <name type="common">Vibrio psychroerythus</name>
    <dbReference type="NCBI Taxonomy" id="28229"/>
    <lineage>
        <taxon>Bacteria</taxon>
        <taxon>Pseudomonadati</taxon>
        <taxon>Pseudomonadota</taxon>
        <taxon>Gammaproteobacteria</taxon>
        <taxon>Alteromonadales</taxon>
        <taxon>Colwelliaceae</taxon>
        <taxon>Colwellia</taxon>
    </lineage>
</organism>
<dbReference type="Pfam" id="PF01627">
    <property type="entry name" value="Hpt"/>
    <property type="match status" value="1"/>
</dbReference>
<reference evidence="4 5" key="1">
    <citation type="submission" date="2014-08" db="EMBL/GenBank/DDBJ databases">
        <title>Genomic and Phenotypic Diversity of Colwellia psychrerythraea strains from Disparate Marine Basins.</title>
        <authorList>
            <person name="Techtmann S.M."/>
            <person name="Stelling S.C."/>
            <person name="Utturkar S.M."/>
            <person name="Alshibli N."/>
            <person name="Harris A."/>
            <person name="Brown S.D."/>
            <person name="Hazen T.C."/>
        </authorList>
    </citation>
    <scope>NUCLEOTIDE SEQUENCE [LARGE SCALE GENOMIC DNA]</scope>
    <source>
        <strain evidence="4 5">GAB14E</strain>
    </source>
</reference>
<keyword evidence="2" id="KW-0597">Phosphoprotein</keyword>
<dbReference type="GO" id="GO:0000160">
    <property type="term" value="P:phosphorelay signal transduction system"/>
    <property type="evidence" value="ECO:0007669"/>
    <property type="project" value="UniProtKB-KW"/>
</dbReference>
<dbReference type="InterPro" id="IPR008207">
    <property type="entry name" value="Sig_transdc_His_kin_Hpt_dom"/>
</dbReference>
<dbReference type="SUPFAM" id="SSF47226">
    <property type="entry name" value="Histidine-containing phosphotransfer domain, HPT domain"/>
    <property type="match status" value="1"/>
</dbReference>
<dbReference type="AlphaFoldDB" id="A0A099KMX6"/>
<dbReference type="Gene3D" id="1.20.120.160">
    <property type="entry name" value="HPT domain"/>
    <property type="match status" value="1"/>
</dbReference>
<dbReference type="EMBL" id="JQEC01000042">
    <property type="protein sequence ID" value="KGJ91282.1"/>
    <property type="molecule type" value="Genomic_DNA"/>
</dbReference>
<protein>
    <submittedName>
        <fullName evidence="4">Hpt domain protein</fullName>
    </submittedName>
</protein>
<evidence type="ECO:0000313" key="4">
    <source>
        <dbReference type="EMBL" id="KGJ91282.1"/>
    </source>
</evidence>
<gene>
    <name evidence="4" type="ORF">GAB14E_3434</name>
</gene>
<name>A0A099KMX6_COLPS</name>
<feature type="domain" description="HPt" evidence="3">
    <location>
        <begin position="31"/>
        <end position="126"/>
    </location>
</feature>
<dbReference type="Proteomes" id="UP000029868">
    <property type="component" value="Unassembled WGS sequence"/>
</dbReference>
<evidence type="ECO:0000256" key="1">
    <source>
        <dbReference type="ARBA" id="ARBA00023012"/>
    </source>
</evidence>
<evidence type="ECO:0000256" key="2">
    <source>
        <dbReference type="PROSITE-ProRule" id="PRU00110"/>
    </source>
</evidence>
<evidence type="ECO:0000313" key="5">
    <source>
        <dbReference type="Proteomes" id="UP000029868"/>
    </source>
</evidence>
<sequence length="126" mass="14328">MFFLKGVSVEAKQPSPYLDLELLQGYLDSLGKAIVEQMFTLYCQQARIYLNDIESAQCNDSQSAWQEHCHKMKGAAASVGMQQLHGHLKLLENTTATQQKKLLMLTELKLMNEQGVFAFKQWLEGM</sequence>
<comment type="caution">
    <text evidence="4">The sequence shown here is derived from an EMBL/GenBank/DDBJ whole genome shotgun (WGS) entry which is preliminary data.</text>
</comment>
<dbReference type="PROSITE" id="PS50894">
    <property type="entry name" value="HPT"/>
    <property type="match status" value="1"/>
</dbReference>
<feature type="modified residue" description="Phosphohistidine" evidence="2">
    <location>
        <position position="70"/>
    </location>
</feature>
<dbReference type="PATRIC" id="fig|28229.3.peg.3164"/>
<dbReference type="InterPro" id="IPR036641">
    <property type="entry name" value="HPT_dom_sf"/>
</dbReference>
<proteinExistence type="predicted"/>
<evidence type="ECO:0000259" key="3">
    <source>
        <dbReference type="PROSITE" id="PS50894"/>
    </source>
</evidence>
<keyword evidence="1" id="KW-0902">Two-component regulatory system</keyword>
<accession>A0A099KMX6</accession>